<dbReference type="PANTHER" id="PTHR39961">
    <property type="entry name" value="HYPOTHETICAL CYTOSOLIC PROTEIN"/>
    <property type="match status" value="1"/>
</dbReference>
<dbReference type="PANTHER" id="PTHR39961:SF1">
    <property type="entry name" value="DUF458 DOMAIN-CONTAINING PROTEIN"/>
    <property type="match status" value="1"/>
</dbReference>
<dbReference type="InterPro" id="IPR007405">
    <property type="entry name" value="Phage_KVP40_Orf299"/>
</dbReference>
<keyword evidence="2" id="KW-1185">Reference proteome</keyword>
<organism evidence="1 2">
    <name type="scientific">Halobacillus campisalis</name>
    <dbReference type="NCBI Taxonomy" id="435909"/>
    <lineage>
        <taxon>Bacteria</taxon>
        <taxon>Bacillati</taxon>
        <taxon>Bacillota</taxon>
        <taxon>Bacilli</taxon>
        <taxon>Bacillales</taxon>
        <taxon>Bacillaceae</taxon>
        <taxon>Halobacillus</taxon>
    </lineage>
</organism>
<dbReference type="Pfam" id="PF04308">
    <property type="entry name" value="RNaseH_like"/>
    <property type="match status" value="1"/>
</dbReference>
<accession>A0ABW2K9L4</accession>
<sequence>MEPISFQNVSRSQMTFDEVFSHIESFMKEDPYGHYKLMLGTDSQIHPGHTLFITGIVIHRVGKGAWACFRKKIVPRTMKVLHERISYETSLTEEIASLFTEEKIDQLVEVILPYIYKDASFTMEGHIDIGAGDRNRTRLYVNEMMARIESLGFEPKIKPDSITASSYANKYTK</sequence>
<gene>
    <name evidence="1" type="ORF">ACFQMN_18190</name>
</gene>
<dbReference type="Proteomes" id="UP001596494">
    <property type="component" value="Unassembled WGS sequence"/>
</dbReference>
<protein>
    <submittedName>
        <fullName evidence="1">Ribonuclease H-like YkuK family protein</fullName>
    </submittedName>
</protein>
<proteinExistence type="predicted"/>
<evidence type="ECO:0000313" key="2">
    <source>
        <dbReference type="Proteomes" id="UP001596494"/>
    </source>
</evidence>
<comment type="caution">
    <text evidence="1">The sequence shown here is derived from an EMBL/GenBank/DDBJ whole genome shotgun (WGS) entry which is preliminary data.</text>
</comment>
<dbReference type="RefSeq" id="WP_390216829.1">
    <property type="nucleotide sequence ID" value="NZ_JAPVRC010000002.1"/>
</dbReference>
<evidence type="ECO:0000313" key="1">
    <source>
        <dbReference type="EMBL" id="MFC7322799.1"/>
    </source>
</evidence>
<dbReference type="EMBL" id="JBHTBY010000017">
    <property type="protein sequence ID" value="MFC7322799.1"/>
    <property type="molecule type" value="Genomic_DNA"/>
</dbReference>
<name>A0ABW2K9L4_9BACI</name>
<reference evidence="2" key="1">
    <citation type="journal article" date="2019" name="Int. J. Syst. Evol. Microbiol.">
        <title>The Global Catalogue of Microorganisms (GCM) 10K type strain sequencing project: providing services to taxonomists for standard genome sequencing and annotation.</title>
        <authorList>
            <consortium name="The Broad Institute Genomics Platform"/>
            <consortium name="The Broad Institute Genome Sequencing Center for Infectious Disease"/>
            <person name="Wu L."/>
            <person name="Ma J."/>
        </authorList>
    </citation>
    <scope>NUCLEOTIDE SEQUENCE [LARGE SCALE GENOMIC DNA]</scope>
    <source>
        <strain evidence="2">CCUG 73951</strain>
    </source>
</reference>